<dbReference type="Proteomes" id="UP000048965">
    <property type="component" value="Unassembled WGS sequence"/>
</dbReference>
<feature type="transmembrane region" description="Helical" evidence="1">
    <location>
        <begin position="50"/>
        <end position="71"/>
    </location>
</feature>
<reference evidence="2 3" key="2">
    <citation type="journal article" date="2015" name="Stand. Genomic Sci.">
        <title>Draft genome sequence of marine-derived Streptomyces sp. TP-A0598, a producer of anti-MRSA antibiotic lydicamycins.</title>
        <authorList>
            <person name="Komaki H."/>
            <person name="Ichikawa N."/>
            <person name="Hosoyama A."/>
            <person name="Fujita N."/>
            <person name="Igarashi Y."/>
        </authorList>
    </citation>
    <scope>NUCLEOTIDE SEQUENCE [LARGE SCALE GENOMIC DNA]</scope>
    <source>
        <strain evidence="2 3">NBRC 110027</strain>
    </source>
</reference>
<evidence type="ECO:0000313" key="2">
    <source>
        <dbReference type="EMBL" id="GAO09545.1"/>
    </source>
</evidence>
<keyword evidence="1" id="KW-0812">Transmembrane</keyword>
<comment type="caution">
    <text evidence="2">The sequence shown here is derived from an EMBL/GenBank/DDBJ whole genome shotgun (WGS) entry which is preliminary data.</text>
</comment>
<feature type="transmembrane region" description="Helical" evidence="1">
    <location>
        <begin position="106"/>
        <end position="125"/>
    </location>
</feature>
<organism evidence="2 3">
    <name type="scientific">Streptomyces lydicamycinicus</name>
    <dbReference type="NCBI Taxonomy" id="1546107"/>
    <lineage>
        <taxon>Bacteria</taxon>
        <taxon>Bacillati</taxon>
        <taxon>Actinomycetota</taxon>
        <taxon>Actinomycetes</taxon>
        <taxon>Kitasatosporales</taxon>
        <taxon>Streptomycetaceae</taxon>
        <taxon>Streptomyces</taxon>
    </lineage>
</organism>
<sequence length="129" mass="13227">MWLDRVTTALLLLVGLVNLLPGLVAFAPSQITTAYGVSAEGPGSADLTVLLRHRAVLLGLVGLALLCAAFVPSFHLPAVTAGAISMGSFLLLAYSTPGLHSATMRVARIDTAAIVALAVAALLILRKIA</sequence>
<evidence type="ECO:0000256" key="1">
    <source>
        <dbReference type="SAM" id="Phobius"/>
    </source>
</evidence>
<evidence type="ECO:0000313" key="3">
    <source>
        <dbReference type="Proteomes" id="UP000048965"/>
    </source>
</evidence>
<name>A0A0P4R8D0_9ACTN</name>
<dbReference type="OrthoDB" id="4252271at2"/>
<keyword evidence="1" id="KW-1133">Transmembrane helix</keyword>
<keyword evidence="3" id="KW-1185">Reference proteome</keyword>
<protein>
    <recommendedName>
        <fullName evidence="4">Phosphopantetheine adenylyltransferase</fullName>
    </recommendedName>
</protein>
<accession>A0A0P4R8D0</accession>
<keyword evidence="1" id="KW-0472">Membrane</keyword>
<evidence type="ECO:0008006" key="4">
    <source>
        <dbReference type="Google" id="ProtNLM"/>
    </source>
</evidence>
<dbReference type="RefSeq" id="WP_042156096.1">
    <property type="nucleotide sequence ID" value="NZ_BBNO01000005.1"/>
</dbReference>
<reference evidence="3" key="1">
    <citation type="submission" date="2014-09" db="EMBL/GenBank/DDBJ databases">
        <title>Whole genome shotgun sequence of Streptomyces sp. NBRC 110027.</title>
        <authorList>
            <person name="Komaki H."/>
            <person name="Ichikawa N."/>
            <person name="Katano-Makiyama Y."/>
            <person name="Hosoyama A."/>
            <person name="Hashimoto M."/>
            <person name="Uohara A."/>
            <person name="Kitahashi Y."/>
            <person name="Ohji S."/>
            <person name="Kimura A."/>
            <person name="Yamazoe A."/>
            <person name="Igarashi Y."/>
            <person name="Fujita N."/>
        </authorList>
    </citation>
    <scope>NUCLEOTIDE SEQUENCE [LARGE SCALE GENOMIC DNA]</scope>
    <source>
        <strain evidence="3">NBRC 110027</strain>
    </source>
</reference>
<dbReference type="EMBL" id="BBNO01000005">
    <property type="protein sequence ID" value="GAO09545.1"/>
    <property type="molecule type" value="Genomic_DNA"/>
</dbReference>
<dbReference type="AlphaFoldDB" id="A0A0P4R8D0"/>
<proteinExistence type="predicted"/>
<gene>
    <name evidence="2" type="ORF">TPA0598_05_02660</name>
</gene>